<evidence type="ECO:0000259" key="6">
    <source>
        <dbReference type="Pfam" id="PF08281"/>
    </source>
</evidence>
<dbReference type="PANTHER" id="PTHR43133">
    <property type="entry name" value="RNA POLYMERASE ECF-TYPE SIGMA FACTO"/>
    <property type="match status" value="1"/>
</dbReference>
<dbReference type="InterPro" id="IPR013325">
    <property type="entry name" value="RNA_pol_sigma_r2"/>
</dbReference>
<feature type="domain" description="RNA polymerase sigma factor 70 region 4 type 2" evidence="6">
    <location>
        <begin position="148"/>
        <end position="198"/>
    </location>
</feature>
<dbReference type="AlphaFoldDB" id="A0A3E0H883"/>
<dbReference type="NCBIfam" id="NF006550">
    <property type="entry name" value="PRK09047.1"/>
    <property type="match status" value="1"/>
</dbReference>
<evidence type="ECO:0000313" key="7">
    <source>
        <dbReference type="EMBL" id="REH39948.1"/>
    </source>
</evidence>
<accession>A0A3E0H883</accession>
<dbReference type="InterPro" id="IPR036388">
    <property type="entry name" value="WH-like_DNA-bd_sf"/>
</dbReference>
<feature type="domain" description="RNA polymerase sigma-70 region 2" evidence="5">
    <location>
        <begin position="54"/>
        <end position="104"/>
    </location>
</feature>
<keyword evidence="4" id="KW-0804">Transcription</keyword>
<reference evidence="7 8" key="1">
    <citation type="submission" date="2018-08" db="EMBL/GenBank/DDBJ databases">
        <title>Genomic Encyclopedia of Type Strains, Phase IV (KMG-IV): sequencing the most valuable type-strain genomes for metagenomic binning, comparative biology and taxonomic classification.</title>
        <authorList>
            <person name="Goeker M."/>
        </authorList>
    </citation>
    <scope>NUCLEOTIDE SEQUENCE [LARGE SCALE GENOMIC DNA]</scope>
    <source>
        <strain evidence="7 8">DSM 26022</strain>
    </source>
</reference>
<dbReference type="PANTHER" id="PTHR43133:SF64">
    <property type="entry name" value="ECF SIGMA FACTOR"/>
    <property type="match status" value="1"/>
</dbReference>
<dbReference type="Pfam" id="PF08281">
    <property type="entry name" value="Sigma70_r4_2"/>
    <property type="match status" value="1"/>
</dbReference>
<evidence type="ECO:0000256" key="1">
    <source>
        <dbReference type="ARBA" id="ARBA00010641"/>
    </source>
</evidence>
<dbReference type="Pfam" id="PF04542">
    <property type="entry name" value="Sigma70_r2"/>
    <property type="match status" value="1"/>
</dbReference>
<dbReference type="InterPro" id="IPR014284">
    <property type="entry name" value="RNA_pol_sigma-70_dom"/>
</dbReference>
<organism evidence="7 8">
    <name type="scientific">Paraperlucidibaca baekdonensis</name>
    <dbReference type="NCBI Taxonomy" id="748120"/>
    <lineage>
        <taxon>Bacteria</taxon>
        <taxon>Pseudomonadati</taxon>
        <taxon>Pseudomonadota</taxon>
        <taxon>Gammaproteobacteria</taxon>
        <taxon>Moraxellales</taxon>
        <taxon>Moraxellaceae</taxon>
        <taxon>Paraperlucidibaca</taxon>
    </lineage>
</organism>
<proteinExistence type="inferred from homology"/>
<dbReference type="Gene3D" id="1.10.10.10">
    <property type="entry name" value="Winged helix-like DNA-binding domain superfamily/Winged helix DNA-binding domain"/>
    <property type="match status" value="1"/>
</dbReference>
<dbReference type="InterPro" id="IPR013249">
    <property type="entry name" value="RNA_pol_sigma70_r4_t2"/>
</dbReference>
<dbReference type="Proteomes" id="UP000256774">
    <property type="component" value="Unassembled WGS sequence"/>
</dbReference>
<dbReference type="InterPro" id="IPR007627">
    <property type="entry name" value="RNA_pol_sigma70_r2"/>
</dbReference>
<dbReference type="SUPFAM" id="SSF88659">
    <property type="entry name" value="Sigma3 and sigma4 domains of RNA polymerase sigma factors"/>
    <property type="match status" value="1"/>
</dbReference>
<keyword evidence="2" id="KW-0805">Transcription regulation</keyword>
<dbReference type="EMBL" id="QUNR01000001">
    <property type="protein sequence ID" value="REH39948.1"/>
    <property type="molecule type" value="Genomic_DNA"/>
</dbReference>
<dbReference type="InterPro" id="IPR039425">
    <property type="entry name" value="RNA_pol_sigma-70-like"/>
</dbReference>
<protein>
    <submittedName>
        <fullName evidence="7">RNA polymerase sigma-70 factor (ECF subfamily)</fullName>
    </submittedName>
</protein>
<dbReference type="NCBIfam" id="TIGR02937">
    <property type="entry name" value="sigma70-ECF"/>
    <property type="match status" value="1"/>
</dbReference>
<evidence type="ECO:0000256" key="3">
    <source>
        <dbReference type="ARBA" id="ARBA00023082"/>
    </source>
</evidence>
<keyword evidence="8" id="KW-1185">Reference proteome</keyword>
<dbReference type="Gene3D" id="1.10.1740.10">
    <property type="match status" value="1"/>
</dbReference>
<evidence type="ECO:0000313" key="8">
    <source>
        <dbReference type="Proteomes" id="UP000256774"/>
    </source>
</evidence>
<dbReference type="InterPro" id="IPR013324">
    <property type="entry name" value="RNA_pol_sigma_r3/r4-like"/>
</dbReference>
<comment type="caution">
    <text evidence="7">The sequence shown here is derived from an EMBL/GenBank/DDBJ whole genome shotgun (WGS) entry which is preliminary data.</text>
</comment>
<evidence type="ECO:0000259" key="5">
    <source>
        <dbReference type="Pfam" id="PF04542"/>
    </source>
</evidence>
<evidence type="ECO:0000256" key="4">
    <source>
        <dbReference type="ARBA" id="ARBA00023163"/>
    </source>
</evidence>
<keyword evidence="3" id="KW-0731">Sigma factor</keyword>
<gene>
    <name evidence="7" type="ORF">DFR26_0143</name>
</gene>
<sequence>MPIMHLVAEAGLAYGVRNAPPVKPAMPARPAPQSIDAFLHGVSRRARLSAELATRDPDAAQDIVQEAMLTLVAKYGNHDPGSWGPLFHRILHSRLMDHFRRETRKRKWFTKLEPLDDAGEEDPWQHIPDRVDNNPITLLQRADNMDTVLAAVGELPFRQQQAFLLRAWEGYDTAQTAEAMGCAEGSVKTHYFRALNKIRAKLDGVGTTAEDMT</sequence>
<dbReference type="GO" id="GO:0006352">
    <property type="term" value="P:DNA-templated transcription initiation"/>
    <property type="evidence" value="ECO:0007669"/>
    <property type="project" value="InterPro"/>
</dbReference>
<name>A0A3E0H883_9GAMM</name>
<dbReference type="SUPFAM" id="SSF88946">
    <property type="entry name" value="Sigma2 domain of RNA polymerase sigma factors"/>
    <property type="match status" value="1"/>
</dbReference>
<dbReference type="GO" id="GO:0003677">
    <property type="term" value="F:DNA binding"/>
    <property type="evidence" value="ECO:0007669"/>
    <property type="project" value="InterPro"/>
</dbReference>
<dbReference type="CDD" id="cd06171">
    <property type="entry name" value="Sigma70_r4"/>
    <property type="match status" value="1"/>
</dbReference>
<dbReference type="GO" id="GO:0016987">
    <property type="term" value="F:sigma factor activity"/>
    <property type="evidence" value="ECO:0007669"/>
    <property type="project" value="UniProtKB-KW"/>
</dbReference>
<evidence type="ECO:0000256" key="2">
    <source>
        <dbReference type="ARBA" id="ARBA00023015"/>
    </source>
</evidence>
<comment type="similarity">
    <text evidence="1">Belongs to the sigma-70 factor family. ECF subfamily.</text>
</comment>